<sequence>MLPSKTQTWILPRGRELLCSVCSQRCLSAPPSGMFKDQLLTANTKHEGQVKHSQTALPFSKMLGPKGARRIPYIGTLLMFKPFSPYTIDTFDRMVSSKHDKYGAIFRMRMGKEYTVFTENVADVVTIFRTEGPYPRRRLMNLNKVFRERNNLPLALGGLSGPEWHELRRPLNPLLNKPQMCLHYLSAQNNVADDFVKRLGETTLSREQQCEEFFKYAAESIGVVCFNCRLGFLNSDLSSSRDKHNLLEAFKTVMHCNYVAMVGLERRYQFTEQDEFYQLYSRAMKLIAHESMQYVEAVMSGLKAKQTSGSQTIEQESDLRAYIETNLLASLIVNSNLEMNKIIAIIESLLVVGTDSTAKNLAVLLYNLARHPEKQQKAADEIMGIMGENEPVTPKTISEMHYLKACVKESMRLNFPTANGTMRILNQDTVLSGYLVPKDTNVILGMRRIAHDPRYYPDPESYKPERWLRQKQGSQTRRDEVVSRQAFTYLPFGHGARSCIGRRFAEMEIQVAAAKILQKLQVRVDKSYEGLDPVYTPFITPRVPIPFVFEKRKT</sequence>
<dbReference type="GeneID" id="101848963"/>
<keyword evidence="9" id="KW-1185">Reference proteome</keyword>
<comment type="cofactor">
    <cofactor evidence="1">
        <name>heme</name>
        <dbReference type="ChEBI" id="CHEBI:30413"/>
    </cofactor>
</comment>
<reference evidence="10" key="1">
    <citation type="submission" date="2025-08" db="UniProtKB">
        <authorList>
            <consortium name="RefSeq"/>
        </authorList>
    </citation>
    <scope>IDENTIFICATION</scope>
</reference>
<evidence type="ECO:0000256" key="3">
    <source>
        <dbReference type="ARBA" id="ARBA00022617"/>
    </source>
</evidence>
<keyword evidence="4 8" id="KW-0479">Metal-binding</keyword>
<dbReference type="InterPro" id="IPR017972">
    <property type="entry name" value="Cyt_P450_CS"/>
</dbReference>
<evidence type="ECO:0000256" key="4">
    <source>
        <dbReference type="ARBA" id="ARBA00022723"/>
    </source>
</evidence>
<organism evidence="9 10">
    <name type="scientific">Aplysia californica</name>
    <name type="common">California sea hare</name>
    <dbReference type="NCBI Taxonomy" id="6500"/>
    <lineage>
        <taxon>Eukaryota</taxon>
        <taxon>Metazoa</taxon>
        <taxon>Spiralia</taxon>
        <taxon>Lophotrochozoa</taxon>
        <taxon>Mollusca</taxon>
        <taxon>Gastropoda</taxon>
        <taxon>Heterobranchia</taxon>
        <taxon>Euthyneura</taxon>
        <taxon>Tectipleura</taxon>
        <taxon>Aplysiida</taxon>
        <taxon>Aplysioidea</taxon>
        <taxon>Aplysiidae</taxon>
        <taxon>Aplysia</taxon>
    </lineage>
</organism>
<gene>
    <name evidence="10" type="primary">LOC101848963</name>
</gene>
<dbReference type="InterPro" id="IPR050479">
    <property type="entry name" value="CYP11_CYP27_families"/>
</dbReference>
<evidence type="ECO:0000313" key="9">
    <source>
        <dbReference type="Proteomes" id="UP000694888"/>
    </source>
</evidence>
<dbReference type="InterPro" id="IPR002401">
    <property type="entry name" value="Cyt_P450_E_grp-I"/>
</dbReference>
<dbReference type="PANTHER" id="PTHR24279">
    <property type="entry name" value="CYTOCHROME P450"/>
    <property type="match status" value="1"/>
</dbReference>
<dbReference type="PROSITE" id="PS00086">
    <property type="entry name" value="CYTOCHROME_P450"/>
    <property type="match status" value="1"/>
</dbReference>
<evidence type="ECO:0000256" key="1">
    <source>
        <dbReference type="ARBA" id="ARBA00001971"/>
    </source>
</evidence>
<dbReference type="InterPro" id="IPR001128">
    <property type="entry name" value="Cyt_P450"/>
</dbReference>
<keyword evidence="3 8" id="KW-0349">Heme</keyword>
<dbReference type="PANTHER" id="PTHR24279:SF120">
    <property type="entry name" value="CYTOCHROME P450"/>
    <property type="match status" value="1"/>
</dbReference>
<keyword evidence="7 8" id="KW-0503">Monooxygenase</keyword>
<evidence type="ECO:0000313" key="10">
    <source>
        <dbReference type="RefSeq" id="XP_005096577.1"/>
    </source>
</evidence>
<comment type="similarity">
    <text evidence="2 8">Belongs to the cytochrome P450 family.</text>
</comment>
<dbReference type="Proteomes" id="UP000694888">
    <property type="component" value="Unplaced"/>
</dbReference>
<dbReference type="CDD" id="cd11054">
    <property type="entry name" value="CYP24A1-like"/>
    <property type="match status" value="1"/>
</dbReference>
<dbReference type="PRINTS" id="PR00463">
    <property type="entry name" value="EP450I"/>
</dbReference>
<evidence type="ECO:0000256" key="8">
    <source>
        <dbReference type="RuleBase" id="RU000461"/>
    </source>
</evidence>
<proteinExistence type="inferred from homology"/>
<keyword evidence="6 8" id="KW-0408">Iron</keyword>
<dbReference type="PRINTS" id="PR00385">
    <property type="entry name" value="P450"/>
</dbReference>
<name>A0ABM0JLL9_APLCA</name>
<dbReference type="Gene3D" id="1.10.630.10">
    <property type="entry name" value="Cytochrome P450"/>
    <property type="match status" value="1"/>
</dbReference>
<evidence type="ECO:0000256" key="6">
    <source>
        <dbReference type="ARBA" id="ARBA00023004"/>
    </source>
</evidence>
<protein>
    <submittedName>
        <fullName evidence="10">Cytochrome P450 27C1-like</fullName>
    </submittedName>
</protein>
<keyword evidence="5 8" id="KW-0560">Oxidoreductase</keyword>
<dbReference type="InterPro" id="IPR036396">
    <property type="entry name" value="Cyt_P450_sf"/>
</dbReference>
<evidence type="ECO:0000256" key="2">
    <source>
        <dbReference type="ARBA" id="ARBA00010617"/>
    </source>
</evidence>
<accession>A0ABM0JLL9</accession>
<dbReference type="RefSeq" id="XP_005096577.1">
    <property type="nucleotide sequence ID" value="XM_005096520.2"/>
</dbReference>
<evidence type="ECO:0000256" key="5">
    <source>
        <dbReference type="ARBA" id="ARBA00023002"/>
    </source>
</evidence>
<dbReference type="SUPFAM" id="SSF48264">
    <property type="entry name" value="Cytochrome P450"/>
    <property type="match status" value="1"/>
</dbReference>
<dbReference type="Pfam" id="PF00067">
    <property type="entry name" value="p450"/>
    <property type="match status" value="1"/>
</dbReference>
<evidence type="ECO:0000256" key="7">
    <source>
        <dbReference type="ARBA" id="ARBA00023033"/>
    </source>
</evidence>